<reference evidence="2" key="1">
    <citation type="submission" date="2019-11" db="EMBL/GenBank/DDBJ databases">
        <authorList>
            <person name="Liu Y."/>
            <person name="Hou J."/>
            <person name="Li T.-Q."/>
            <person name="Guan C.-H."/>
            <person name="Wu X."/>
            <person name="Wu H.-Z."/>
            <person name="Ling F."/>
            <person name="Zhang R."/>
            <person name="Shi X.-G."/>
            <person name="Ren J.-P."/>
            <person name="Chen E.-F."/>
            <person name="Sun J.-M."/>
        </authorList>
    </citation>
    <scope>NUCLEOTIDE SEQUENCE</scope>
    <source>
        <strain evidence="2">Adult_tree_wgs_1</strain>
        <tissue evidence="2">Leaves</tissue>
    </source>
</reference>
<evidence type="ECO:0000313" key="3">
    <source>
        <dbReference type="Proteomes" id="UP000626092"/>
    </source>
</evidence>
<organism evidence="2 3">
    <name type="scientific">Rhododendron simsii</name>
    <name type="common">Sims's rhododendron</name>
    <dbReference type="NCBI Taxonomy" id="118357"/>
    <lineage>
        <taxon>Eukaryota</taxon>
        <taxon>Viridiplantae</taxon>
        <taxon>Streptophyta</taxon>
        <taxon>Embryophyta</taxon>
        <taxon>Tracheophyta</taxon>
        <taxon>Spermatophyta</taxon>
        <taxon>Magnoliopsida</taxon>
        <taxon>eudicotyledons</taxon>
        <taxon>Gunneridae</taxon>
        <taxon>Pentapetalae</taxon>
        <taxon>asterids</taxon>
        <taxon>Ericales</taxon>
        <taxon>Ericaceae</taxon>
        <taxon>Ericoideae</taxon>
        <taxon>Rhodoreae</taxon>
        <taxon>Rhododendron</taxon>
    </lineage>
</organism>
<feature type="compositionally biased region" description="Basic and acidic residues" evidence="1">
    <location>
        <begin position="278"/>
        <end position="300"/>
    </location>
</feature>
<name>A0A834G9E3_RHOSS</name>
<evidence type="ECO:0000256" key="1">
    <source>
        <dbReference type="SAM" id="MobiDB-lite"/>
    </source>
</evidence>
<feature type="region of interest" description="Disordered" evidence="1">
    <location>
        <begin position="278"/>
        <end position="326"/>
    </location>
</feature>
<feature type="compositionally biased region" description="Basic and acidic residues" evidence="1">
    <location>
        <begin position="23"/>
        <end position="36"/>
    </location>
</feature>
<keyword evidence="3" id="KW-1185">Reference proteome</keyword>
<accession>A0A834G9E3</accession>
<evidence type="ECO:0000313" key="2">
    <source>
        <dbReference type="EMBL" id="KAF7129067.1"/>
    </source>
</evidence>
<comment type="caution">
    <text evidence="2">The sequence shown here is derived from an EMBL/GenBank/DDBJ whole genome shotgun (WGS) entry which is preliminary data.</text>
</comment>
<proteinExistence type="predicted"/>
<feature type="region of interest" description="Disordered" evidence="1">
    <location>
        <begin position="1"/>
        <end position="36"/>
    </location>
</feature>
<protein>
    <submittedName>
        <fullName evidence="2">Uncharacterized protein</fullName>
    </submittedName>
</protein>
<dbReference type="EMBL" id="WJXA01000010">
    <property type="protein sequence ID" value="KAF7129067.1"/>
    <property type="molecule type" value="Genomic_DNA"/>
</dbReference>
<dbReference type="Proteomes" id="UP000626092">
    <property type="component" value="Unassembled WGS sequence"/>
</dbReference>
<gene>
    <name evidence="2" type="ORF">RHSIM_Rhsim10G0125200</name>
</gene>
<sequence>MMEDPAGAGSSRGPSRKRTSKQVRQDKQKRWEETMKKRTVKNECHVDVAIIWVNHRAIRVIEAQGLLYFFGENPSYNKVLVTKFYKHMKTPELGAQYEPDVITTSKIGRIEVLVNRYEIATALDYQRLDTHEINYPRENLPRSMTWPKNYTSTLRMPETPTCPTSNWVEYIFGQIIESKTVAALQMRMPYLCLITKICRKYRVTGQKNAEKPKLEPGIINSSILTKSVSQSQVPRSLPSGTYLTSMLAKNAPKSTWYKRLFCQGVSIIESLRKSKKESQEMARKQAQMDHRLEWLSRRSEGSTNEPYAPPPIVQEEDSDDFRGDKP</sequence>
<dbReference type="AlphaFoldDB" id="A0A834G9E3"/>